<reference evidence="2 3" key="1">
    <citation type="journal article" date="2015" name="Genome Biol. Evol.">
        <title>Comparative Genomics of a Bacterivorous Green Alga Reveals Evolutionary Causalities and Consequences of Phago-Mixotrophic Mode of Nutrition.</title>
        <authorList>
            <person name="Burns J.A."/>
            <person name="Paasch A."/>
            <person name="Narechania A."/>
            <person name="Kim E."/>
        </authorList>
    </citation>
    <scope>NUCLEOTIDE SEQUENCE [LARGE SCALE GENOMIC DNA]</scope>
    <source>
        <strain evidence="2 3">PLY_AMNH</strain>
    </source>
</reference>
<dbReference type="AlphaFoldDB" id="A0AAE0LCT7"/>
<evidence type="ECO:0000313" key="3">
    <source>
        <dbReference type="Proteomes" id="UP001190700"/>
    </source>
</evidence>
<protein>
    <submittedName>
        <fullName evidence="2">Uncharacterized protein</fullName>
    </submittedName>
</protein>
<sequence>MNTPILTHPDLGIIVAEPLPVTDTRDDDPNIEWTAEANQGLHYIPLQALETAEQARLMAYFADHETGSDYPGRVLYTEEAASEYAALEHGRERRAICKTQEEASRVLQSGARRRAAAPPPGEEQPKTKKKWVWLTASEAVYHLRAPAASTFYIPYASPTATGTISPTPGEPLLLLPKLNLHRYPENSKKHPAVHCTFFGGRPKKSAGDEANTIQGALFQAMQDPHSTG</sequence>
<accession>A0AAE0LCT7</accession>
<evidence type="ECO:0000313" key="2">
    <source>
        <dbReference type="EMBL" id="KAK3280696.1"/>
    </source>
</evidence>
<name>A0AAE0LCT7_9CHLO</name>
<gene>
    <name evidence="2" type="ORF">CYMTET_11477</name>
</gene>
<proteinExistence type="predicted"/>
<dbReference type="EMBL" id="LGRX02004298">
    <property type="protein sequence ID" value="KAK3280696.1"/>
    <property type="molecule type" value="Genomic_DNA"/>
</dbReference>
<organism evidence="2 3">
    <name type="scientific">Cymbomonas tetramitiformis</name>
    <dbReference type="NCBI Taxonomy" id="36881"/>
    <lineage>
        <taxon>Eukaryota</taxon>
        <taxon>Viridiplantae</taxon>
        <taxon>Chlorophyta</taxon>
        <taxon>Pyramimonadophyceae</taxon>
        <taxon>Pyramimonadales</taxon>
        <taxon>Pyramimonadaceae</taxon>
        <taxon>Cymbomonas</taxon>
    </lineage>
</organism>
<evidence type="ECO:0000256" key="1">
    <source>
        <dbReference type="SAM" id="MobiDB-lite"/>
    </source>
</evidence>
<comment type="caution">
    <text evidence="2">The sequence shown here is derived from an EMBL/GenBank/DDBJ whole genome shotgun (WGS) entry which is preliminary data.</text>
</comment>
<keyword evidence="3" id="KW-1185">Reference proteome</keyword>
<dbReference type="Proteomes" id="UP001190700">
    <property type="component" value="Unassembled WGS sequence"/>
</dbReference>
<feature type="region of interest" description="Disordered" evidence="1">
    <location>
        <begin position="102"/>
        <end position="129"/>
    </location>
</feature>